<name>A0A9D1PF00_9FIRM</name>
<feature type="transmembrane region" description="Helical" evidence="1">
    <location>
        <begin position="38"/>
        <end position="59"/>
    </location>
</feature>
<dbReference type="Pfam" id="PF07556">
    <property type="entry name" value="DUF1538"/>
    <property type="match status" value="2"/>
</dbReference>
<reference evidence="2" key="2">
    <citation type="submission" date="2021-04" db="EMBL/GenBank/DDBJ databases">
        <authorList>
            <person name="Gilroy R."/>
        </authorList>
    </citation>
    <scope>NUCLEOTIDE SEQUENCE</scope>
    <source>
        <strain evidence="2">CHK195-9823</strain>
    </source>
</reference>
<evidence type="ECO:0000313" key="2">
    <source>
        <dbReference type="EMBL" id="HIV39117.1"/>
    </source>
</evidence>
<keyword evidence="1" id="KW-1133">Transmembrane helix</keyword>
<feature type="transmembrane region" description="Helical" evidence="1">
    <location>
        <begin position="403"/>
        <end position="422"/>
    </location>
</feature>
<feature type="transmembrane region" description="Helical" evidence="1">
    <location>
        <begin position="80"/>
        <end position="97"/>
    </location>
</feature>
<dbReference type="InterPro" id="IPR011435">
    <property type="entry name" value="UmpAB"/>
</dbReference>
<feature type="transmembrane region" description="Helical" evidence="1">
    <location>
        <begin position="144"/>
        <end position="168"/>
    </location>
</feature>
<sequence>MNEKLKEKIQESLSSVLPITVIVLLLSITLVPMEIGTLALFLTGAVLLIVGMGFFQLGAEMSMTALGQSVGARLIKSKSIILIVLVSFIMGAIITIAEPDLQVLANQVASIPNQVLIWTVAVGVGLFLVVAVLRIIFHISLSMMLMVFYILLFLLSFFSPDSFTAVAFDSGGVTTGPMTVPFIMALGVGLSAARSDKEGASDSFGLVALCSIGPIMMVLLLGIFYNPEEAVYTATNIIDIATTRDVVKQFVIAIPEYSKEVAVSMLPVAGVFVFFQLFTRTFHGRQVLRMVVGFVYTILGLIMFLTGVNVGFAPVGSLLGSGLGEGIFKWALAPIGIIIGYYIVKAEPAVQVLNKQVEDLTGGTISHKMMNSALSIGVACAVALSMVRVLTGINIYWIIIPGYIIAIVMSRFVSSVFVGIAFDSGGVASGPMTSTFLLPLAMGACTAVGGNVVTDAFGVVALVAMAPLLAIQIMGLIYMHKSKAAKAVPQMEEGFSEDTVVEIEEDFE</sequence>
<protein>
    <submittedName>
        <fullName evidence="2">DUF1538 domain-containing protein</fullName>
    </submittedName>
</protein>
<proteinExistence type="predicted"/>
<feature type="transmembrane region" description="Helical" evidence="1">
    <location>
        <begin position="12"/>
        <end position="32"/>
    </location>
</feature>
<evidence type="ECO:0000256" key="1">
    <source>
        <dbReference type="SAM" id="Phobius"/>
    </source>
</evidence>
<feature type="transmembrane region" description="Helical" evidence="1">
    <location>
        <begin position="434"/>
        <end position="453"/>
    </location>
</feature>
<keyword evidence="1" id="KW-0812">Transmembrane</keyword>
<keyword evidence="1" id="KW-0472">Membrane</keyword>
<dbReference type="AlphaFoldDB" id="A0A9D1PF00"/>
<gene>
    <name evidence="2" type="ORF">H9747_09015</name>
</gene>
<accession>A0A9D1PF00</accession>
<dbReference type="EMBL" id="DXIQ01000057">
    <property type="protein sequence ID" value="HIV39117.1"/>
    <property type="molecule type" value="Genomic_DNA"/>
</dbReference>
<feature type="transmembrane region" description="Helical" evidence="1">
    <location>
        <begin position="327"/>
        <end position="344"/>
    </location>
</feature>
<feature type="transmembrane region" description="Helical" evidence="1">
    <location>
        <begin position="459"/>
        <end position="479"/>
    </location>
</feature>
<reference evidence="2" key="1">
    <citation type="journal article" date="2021" name="PeerJ">
        <title>Extensive microbial diversity within the chicken gut microbiome revealed by metagenomics and culture.</title>
        <authorList>
            <person name="Gilroy R."/>
            <person name="Ravi A."/>
            <person name="Getino M."/>
            <person name="Pursley I."/>
            <person name="Horton D.L."/>
            <person name="Alikhan N.F."/>
            <person name="Baker D."/>
            <person name="Gharbi K."/>
            <person name="Hall N."/>
            <person name="Watson M."/>
            <person name="Adriaenssens E.M."/>
            <person name="Foster-Nyarko E."/>
            <person name="Jarju S."/>
            <person name="Secka A."/>
            <person name="Antonio M."/>
            <person name="Oren A."/>
            <person name="Chaudhuri R.R."/>
            <person name="La Ragione R."/>
            <person name="Hildebrand F."/>
            <person name="Pallen M.J."/>
        </authorList>
    </citation>
    <scope>NUCLEOTIDE SEQUENCE</scope>
    <source>
        <strain evidence="2">CHK195-9823</strain>
    </source>
</reference>
<feature type="transmembrane region" description="Helical" evidence="1">
    <location>
        <begin position="174"/>
        <end position="192"/>
    </location>
</feature>
<feature type="transmembrane region" description="Helical" evidence="1">
    <location>
        <begin position="117"/>
        <end position="137"/>
    </location>
</feature>
<organism evidence="2 3">
    <name type="scientific">Candidatus Blautia stercorigallinarum</name>
    <dbReference type="NCBI Taxonomy" id="2838501"/>
    <lineage>
        <taxon>Bacteria</taxon>
        <taxon>Bacillati</taxon>
        <taxon>Bacillota</taxon>
        <taxon>Clostridia</taxon>
        <taxon>Lachnospirales</taxon>
        <taxon>Lachnospiraceae</taxon>
        <taxon>Blautia</taxon>
    </lineage>
</organism>
<comment type="caution">
    <text evidence="2">The sequence shown here is derived from an EMBL/GenBank/DDBJ whole genome shotgun (WGS) entry which is preliminary data.</text>
</comment>
<evidence type="ECO:0000313" key="3">
    <source>
        <dbReference type="Proteomes" id="UP000886814"/>
    </source>
</evidence>
<feature type="transmembrane region" description="Helical" evidence="1">
    <location>
        <begin position="204"/>
        <end position="225"/>
    </location>
</feature>
<dbReference type="Proteomes" id="UP000886814">
    <property type="component" value="Unassembled WGS sequence"/>
</dbReference>
<feature type="transmembrane region" description="Helical" evidence="1">
    <location>
        <begin position="261"/>
        <end position="279"/>
    </location>
</feature>
<feature type="transmembrane region" description="Helical" evidence="1">
    <location>
        <begin position="291"/>
        <end position="315"/>
    </location>
</feature>